<comment type="caution">
    <text evidence="2">The sequence shown here is derived from an EMBL/GenBank/DDBJ whole genome shotgun (WGS) entry which is preliminary data.</text>
</comment>
<feature type="compositionally biased region" description="Polar residues" evidence="1">
    <location>
        <begin position="1"/>
        <end position="28"/>
    </location>
</feature>
<dbReference type="SUPFAM" id="SSF47113">
    <property type="entry name" value="Histone-fold"/>
    <property type="match status" value="1"/>
</dbReference>
<name>A0A8X6UG05_NEPPI</name>
<reference evidence="2" key="1">
    <citation type="submission" date="2020-08" db="EMBL/GenBank/DDBJ databases">
        <title>Multicomponent nature underlies the extraordinary mechanical properties of spider dragline silk.</title>
        <authorList>
            <person name="Kono N."/>
            <person name="Nakamura H."/>
            <person name="Mori M."/>
            <person name="Yoshida Y."/>
            <person name="Ohtoshi R."/>
            <person name="Malay A.D."/>
            <person name="Moran D.A.P."/>
            <person name="Tomita M."/>
            <person name="Numata K."/>
            <person name="Arakawa K."/>
        </authorList>
    </citation>
    <scope>NUCLEOTIDE SEQUENCE</scope>
</reference>
<feature type="region of interest" description="Disordered" evidence="1">
    <location>
        <begin position="1"/>
        <end position="78"/>
    </location>
</feature>
<gene>
    <name evidence="2" type="primary">AVEN_203051_1</name>
    <name evidence="2" type="ORF">NPIL_330391</name>
</gene>
<sequence>MEKTSSGVQAGTSNLDKTTNFPHNNTRNTNKESFHPNLMTADNFERVSSGRSEAITIKEHRNIINSSTDKPSSSGDAFLGNEYPFDEDLYHNILKEPRTSKKESHSSTDDQWEIISIPYSKKNTSLSDVMCQNTADCNLLENKGFEFTRDSAYDGGRHLLRNSQCREISPETERFKNCSTLQSTFQFVKPRFFFNHFQNTNEKCISDKFQKSATFQKKDEMLHFKNASLNNNTDLRKKKTIWSSSSINYIGIYSDETRNKTKRNQISHTLRNPEHDCVNQLSAKLSHTHAFFEDVPPNTISVTRNQKDSNINAEKPISPRIENSYTSSSKRKCNHSDPKSDLYVSLPKSRTRKTKTKAKSPISETKNADSKKSRHQFFYEKGLQIFIVKMMTDTHPNLNMASDVPLKIEMFLWDMIHRIGDEAETLIRLSSKKCLDKGVLKYAIKLCLEKIKNEADVVAGKRSQWLF</sequence>
<dbReference type="Gene3D" id="1.10.20.10">
    <property type="entry name" value="Histone, subunit A"/>
    <property type="match status" value="1"/>
</dbReference>
<proteinExistence type="predicted"/>
<evidence type="ECO:0000256" key="1">
    <source>
        <dbReference type="SAM" id="MobiDB-lite"/>
    </source>
</evidence>
<protein>
    <submittedName>
        <fullName evidence="2">Uncharacterized protein</fullName>
    </submittedName>
</protein>
<dbReference type="Proteomes" id="UP000887013">
    <property type="component" value="Unassembled WGS sequence"/>
</dbReference>
<evidence type="ECO:0000313" key="3">
    <source>
        <dbReference type="Proteomes" id="UP000887013"/>
    </source>
</evidence>
<evidence type="ECO:0000313" key="2">
    <source>
        <dbReference type="EMBL" id="GFU29027.1"/>
    </source>
</evidence>
<keyword evidence="3" id="KW-1185">Reference proteome</keyword>
<feature type="region of interest" description="Disordered" evidence="1">
    <location>
        <begin position="303"/>
        <end position="369"/>
    </location>
</feature>
<dbReference type="OrthoDB" id="6437876at2759"/>
<feature type="compositionally biased region" description="Polar residues" evidence="1">
    <location>
        <begin position="63"/>
        <end position="75"/>
    </location>
</feature>
<accession>A0A8X6UG05</accession>
<feature type="compositionally biased region" description="Polar residues" evidence="1">
    <location>
        <begin position="303"/>
        <end position="312"/>
    </location>
</feature>
<organism evidence="2 3">
    <name type="scientific">Nephila pilipes</name>
    <name type="common">Giant wood spider</name>
    <name type="synonym">Nephila maculata</name>
    <dbReference type="NCBI Taxonomy" id="299642"/>
    <lineage>
        <taxon>Eukaryota</taxon>
        <taxon>Metazoa</taxon>
        <taxon>Ecdysozoa</taxon>
        <taxon>Arthropoda</taxon>
        <taxon>Chelicerata</taxon>
        <taxon>Arachnida</taxon>
        <taxon>Araneae</taxon>
        <taxon>Araneomorphae</taxon>
        <taxon>Entelegynae</taxon>
        <taxon>Araneoidea</taxon>
        <taxon>Nephilidae</taxon>
        <taxon>Nephila</taxon>
    </lineage>
</organism>
<dbReference type="EMBL" id="BMAW01033169">
    <property type="protein sequence ID" value="GFU29027.1"/>
    <property type="molecule type" value="Genomic_DNA"/>
</dbReference>
<dbReference type="InterPro" id="IPR009072">
    <property type="entry name" value="Histone-fold"/>
</dbReference>
<feature type="compositionally biased region" description="Basic residues" evidence="1">
    <location>
        <begin position="349"/>
        <end position="358"/>
    </location>
</feature>
<dbReference type="GO" id="GO:0046982">
    <property type="term" value="F:protein heterodimerization activity"/>
    <property type="evidence" value="ECO:0007669"/>
    <property type="project" value="InterPro"/>
</dbReference>
<dbReference type="AlphaFoldDB" id="A0A8X6UG05"/>